<reference evidence="1 2" key="1">
    <citation type="journal article" date="2013" name="PLoS Genet.">
        <title>The genome and development-dependent transcriptomes of Pyronema confluens: a window into fungal evolution.</title>
        <authorList>
            <person name="Traeger S."/>
            <person name="Altegoer F."/>
            <person name="Freitag M."/>
            <person name="Gabaldon T."/>
            <person name="Kempken F."/>
            <person name="Kumar A."/>
            <person name="Marcet-Houben M."/>
            <person name="Poggeler S."/>
            <person name="Stajich J.E."/>
            <person name="Nowrousian M."/>
        </authorList>
    </citation>
    <scope>NUCLEOTIDE SEQUENCE [LARGE SCALE GENOMIC DNA]</scope>
    <source>
        <strain evidence="2">CBS 100304</strain>
        <tissue evidence="1">Vegetative mycelium</tissue>
    </source>
</reference>
<dbReference type="STRING" id="1076935.U4LL90"/>
<protein>
    <submittedName>
        <fullName evidence="1">Similar to AT hook motif protein [Aspergillus oryzae RIB40] acc. no. XP_001817880</fullName>
    </submittedName>
</protein>
<sequence>MDGYKDPLDLPRNCLDFPSSSFIWKLSENTIDTILTSHTKSAIISDNLTERNHINMPMQWNDQADARLFANVLKLHVVKLDYAQLAKAMGNGVTPKAISHRIAKIKDKANAYVKANPYAFDDLGSGKKGGKGGMKGVKVSGMKIGTGLKRKMVDMDDDDEGLVKKEVKVEQQDGGLISSEENTAGSDEGFMGFASASASEESKDKDILGSPGDLMNGIGKGDSMKRAQELLVGGATLTEEQRVWALREGGYLRSGNEIAAAAEEQEAQVQPISTAVQPKATEPLIMQLELEPETEPVQRKIGMGTNETSMVLVVDNAFVVDSSSGSSS</sequence>
<accession>U4LL90</accession>
<dbReference type="eggNOG" id="ENOG502SWPI">
    <property type="taxonomic scope" value="Eukaryota"/>
</dbReference>
<name>U4LL90_PYROM</name>
<gene>
    <name evidence="1" type="ORF">PCON_13725</name>
</gene>
<proteinExistence type="predicted"/>
<dbReference type="EMBL" id="HF935907">
    <property type="protein sequence ID" value="CCX32874.1"/>
    <property type="molecule type" value="Genomic_DNA"/>
</dbReference>
<dbReference type="OrthoDB" id="5418867at2759"/>
<keyword evidence="2" id="KW-1185">Reference proteome</keyword>
<organism evidence="1 2">
    <name type="scientific">Pyronema omphalodes (strain CBS 100304)</name>
    <name type="common">Pyronema confluens</name>
    <dbReference type="NCBI Taxonomy" id="1076935"/>
    <lineage>
        <taxon>Eukaryota</taxon>
        <taxon>Fungi</taxon>
        <taxon>Dikarya</taxon>
        <taxon>Ascomycota</taxon>
        <taxon>Pezizomycotina</taxon>
        <taxon>Pezizomycetes</taxon>
        <taxon>Pezizales</taxon>
        <taxon>Pyronemataceae</taxon>
        <taxon>Pyronema</taxon>
    </lineage>
</organism>
<dbReference type="AlphaFoldDB" id="U4LL90"/>
<dbReference type="Proteomes" id="UP000018144">
    <property type="component" value="Unassembled WGS sequence"/>
</dbReference>
<evidence type="ECO:0000313" key="1">
    <source>
        <dbReference type="EMBL" id="CCX32874.1"/>
    </source>
</evidence>
<evidence type="ECO:0000313" key="2">
    <source>
        <dbReference type="Proteomes" id="UP000018144"/>
    </source>
</evidence>